<name>A0A8S0WFM0_9FIRM</name>
<reference evidence="2" key="2">
    <citation type="submission" date="2020-01" db="EMBL/GenBank/DDBJ databases">
        <authorList>
            <person name="Hornung B."/>
        </authorList>
    </citation>
    <scope>NUCLEOTIDE SEQUENCE</scope>
    <source>
        <strain evidence="2">PacBioINE</strain>
    </source>
</reference>
<dbReference type="InterPro" id="IPR007138">
    <property type="entry name" value="ABM_dom"/>
</dbReference>
<evidence type="ECO:0000313" key="3">
    <source>
        <dbReference type="EMBL" id="CEJ08549.1"/>
    </source>
</evidence>
<reference evidence="3" key="1">
    <citation type="submission" date="2014-11" db="EMBL/GenBank/DDBJ databases">
        <authorList>
            <person name="Hornung B.V."/>
        </authorList>
    </citation>
    <scope>NUCLEOTIDE SEQUENCE</scope>
    <source>
        <strain evidence="3">INE</strain>
    </source>
</reference>
<dbReference type="Proteomes" id="UP001071230">
    <property type="component" value="Unassembled WGS sequence"/>
</dbReference>
<sequence>MLTVIHTFDGPDKDRVLADIKRGLASVENIDGFKFASVNQQLNSSDLMVMSKWEDRAAFEAWRGTVGDNAAYRQSTPQVFEVIEEKY</sequence>
<dbReference type="KEGG" id="aacx:DEACI_1825"/>
<dbReference type="RefSeq" id="WP_240986787.1">
    <property type="nucleotide sequence ID" value="NZ_CDGJ01000082.1"/>
</dbReference>
<accession>A0A8S0WFM0</accession>
<dbReference type="GO" id="GO:0004497">
    <property type="term" value="F:monooxygenase activity"/>
    <property type="evidence" value="ECO:0007669"/>
    <property type="project" value="UniProtKB-KW"/>
</dbReference>
<protein>
    <submittedName>
        <fullName evidence="2 3">Antibiotic biosynthesis monooxygenase</fullName>
    </submittedName>
</protein>
<organism evidence="2">
    <name type="scientific">Acididesulfobacillus acetoxydans</name>
    <dbReference type="NCBI Taxonomy" id="1561005"/>
    <lineage>
        <taxon>Bacteria</taxon>
        <taxon>Bacillati</taxon>
        <taxon>Bacillota</taxon>
        <taxon>Clostridia</taxon>
        <taxon>Eubacteriales</taxon>
        <taxon>Peptococcaceae</taxon>
        <taxon>Acididesulfobacillus</taxon>
    </lineage>
</organism>
<dbReference type="EMBL" id="CDGJ01000082">
    <property type="protein sequence ID" value="CEJ08549.1"/>
    <property type="molecule type" value="Genomic_DNA"/>
</dbReference>
<dbReference type="Proteomes" id="UP000836597">
    <property type="component" value="Chromosome"/>
</dbReference>
<evidence type="ECO:0000259" key="1">
    <source>
        <dbReference type="Pfam" id="PF03992"/>
    </source>
</evidence>
<dbReference type="InterPro" id="IPR011008">
    <property type="entry name" value="Dimeric_a/b-barrel"/>
</dbReference>
<dbReference type="AlphaFoldDB" id="A0A8S0WFM0"/>
<gene>
    <name evidence="2" type="ORF">DEACI_1825</name>
    <name evidence="3" type="ORF">DEACI_3026</name>
</gene>
<feature type="domain" description="ABM" evidence="1">
    <location>
        <begin position="13"/>
        <end position="65"/>
    </location>
</feature>
<keyword evidence="2" id="KW-0503">Monooxygenase</keyword>
<dbReference type="Gene3D" id="3.30.70.100">
    <property type="match status" value="1"/>
</dbReference>
<keyword evidence="2" id="KW-0560">Oxidoreductase</keyword>
<keyword evidence="4" id="KW-1185">Reference proteome</keyword>
<proteinExistence type="predicted"/>
<evidence type="ECO:0000313" key="4">
    <source>
        <dbReference type="Proteomes" id="UP001071230"/>
    </source>
</evidence>
<evidence type="ECO:0000313" key="2">
    <source>
        <dbReference type="EMBL" id="CAA7601172.1"/>
    </source>
</evidence>
<dbReference type="Pfam" id="PF03992">
    <property type="entry name" value="ABM"/>
    <property type="match status" value="1"/>
</dbReference>
<dbReference type="SUPFAM" id="SSF54909">
    <property type="entry name" value="Dimeric alpha+beta barrel"/>
    <property type="match status" value="1"/>
</dbReference>
<dbReference type="EMBL" id="LR746496">
    <property type="protein sequence ID" value="CAA7601172.1"/>
    <property type="molecule type" value="Genomic_DNA"/>
</dbReference>